<evidence type="ECO:0000313" key="2">
    <source>
        <dbReference type="EMBL" id="KAF9628953.1"/>
    </source>
</evidence>
<dbReference type="EMBL" id="MDYX01000024">
    <property type="protein sequence ID" value="KAF9628953.1"/>
    <property type="molecule type" value="Genomic_DNA"/>
</dbReference>
<proteinExistence type="predicted"/>
<feature type="compositionally biased region" description="Basic and acidic residues" evidence="1">
    <location>
        <begin position="73"/>
        <end position="84"/>
    </location>
</feature>
<sequence>MFEGCTRYQELLSSLKADDHGVVHLGNDGVLRSFDASGNVIDYRQLSPDQIRDSINMYDAIDVGGQEDEPEQDQNHGEDCPSPAHYDEHFLGVRSAGLRNATVTKVHLVHEGFRNFFNNFLDVHSIGDYRSEAEFGVAVRCHGEGHLISDVPPHFGYI</sequence>
<evidence type="ECO:0000256" key="1">
    <source>
        <dbReference type="SAM" id="MobiDB-lite"/>
    </source>
</evidence>
<comment type="caution">
    <text evidence="2">The sequence shown here is derived from an EMBL/GenBank/DDBJ whole genome shotgun (WGS) entry which is preliminary data.</text>
</comment>
<feature type="region of interest" description="Disordered" evidence="1">
    <location>
        <begin position="65"/>
        <end position="84"/>
    </location>
</feature>
<reference evidence="2" key="2">
    <citation type="journal article" date="2018" name="DNA Res.">
        <title>Comparative genome and transcriptome analyses reveal adaptations to opportunistic infections in woody plant degrading pathogens of Botryosphaeriaceae.</title>
        <authorList>
            <person name="Yan J.Y."/>
            <person name="Zhao W.S."/>
            <person name="Chen Z."/>
            <person name="Xing Q.K."/>
            <person name="Zhang W."/>
            <person name="Chethana K.W.T."/>
            <person name="Xue M.F."/>
            <person name="Xu J.P."/>
            <person name="Phillips A.J.L."/>
            <person name="Wang Y."/>
            <person name="Liu J.H."/>
            <person name="Liu M."/>
            <person name="Zhou Y."/>
            <person name="Jayawardena R.S."/>
            <person name="Manawasinghe I.S."/>
            <person name="Huang J.B."/>
            <person name="Qiao G.H."/>
            <person name="Fu C.Y."/>
            <person name="Guo F.F."/>
            <person name="Dissanayake A.J."/>
            <person name="Peng Y.L."/>
            <person name="Hyde K.D."/>
            <person name="Li X.H."/>
        </authorList>
    </citation>
    <scope>NUCLEOTIDE SEQUENCE</scope>
    <source>
        <strain evidence="2">CSS-01s</strain>
    </source>
</reference>
<organism evidence="2 3">
    <name type="scientific">Lasiodiplodia theobromae</name>
    <dbReference type="NCBI Taxonomy" id="45133"/>
    <lineage>
        <taxon>Eukaryota</taxon>
        <taxon>Fungi</taxon>
        <taxon>Dikarya</taxon>
        <taxon>Ascomycota</taxon>
        <taxon>Pezizomycotina</taxon>
        <taxon>Dothideomycetes</taxon>
        <taxon>Dothideomycetes incertae sedis</taxon>
        <taxon>Botryosphaeriales</taxon>
        <taxon>Botryosphaeriaceae</taxon>
        <taxon>Lasiodiplodia</taxon>
    </lineage>
</organism>
<gene>
    <name evidence="2" type="ORF">BFW01_g10156</name>
</gene>
<dbReference type="AlphaFoldDB" id="A0A8H7ILN5"/>
<dbReference type="Proteomes" id="UP000627934">
    <property type="component" value="Unassembled WGS sequence"/>
</dbReference>
<evidence type="ECO:0000313" key="3">
    <source>
        <dbReference type="Proteomes" id="UP000627934"/>
    </source>
</evidence>
<accession>A0A8H7ILN5</accession>
<reference evidence="2" key="1">
    <citation type="submission" date="2016-08" db="EMBL/GenBank/DDBJ databases">
        <authorList>
            <person name="Yan J."/>
        </authorList>
    </citation>
    <scope>NUCLEOTIDE SEQUENCE</scope>
    <source>
        <strain evidence="2">CSS-01s</strain>
    </source>
</reference>
<protein>
    <submittedName>
        <fullName evidence="2">Uncharacterized protein</fullName>
    </submittedName>
</protein>
<name>A0A8H7ILN5_9PEZI</name>